<sequence>MTVGFATCTVAVATSASDKVTDLATAGTTFSDGMTGAKSNCSETVSTVAVIIEQTCGICTNTPPTE</sequence>
<protein>
    <submittedName>
        <fullName evidence="1">Putative secreted protein</fullName>
    </submittedName>
</protein>
<name>A0A2M4B824_9DIPT</name>
<organism evidence="1">
    <name type="scientific">Anopheles triannulatus</name>
    <dbReference type="NCBI Taxonomy" id="58253"/>
    <lineage>
        <taxon>Eukaryota</taxon>
        <taxon>Metazoa</taxon>
        <taxon>Ecdysozoa</taxon>
        <taxon>Arthropoda</taxon>
        <taxon>Hexapoda</taxon>
        <taxon>Insecta</taxon>
        <taxon>Pterygota</taxon>
        <taxon>Neoptera</taxon>
        <taxon>Endopterygota</taxon>
        <taxon>Diptera</taxon>
        <taxon>Nematocera</taxon>
        <taxon>Culicoidea</taxon>
        <taxon>Culicidae</taxon>
        <taxon>Anophelinae</taxon>
        <taxon>Anopheles</taxon>
    </lineage>
</organism>
<dbReference type="EMBL" id="GGFK01015820">
    <property type="protein sequence ID" value="MBW49141.1"/>
    <property type="molecule type" value="Transcribed_RNA"/>
</dbReference>
<proteinExistence type="predicted"/>
<accession>A0A2M4B824</accession>
<reference evidence="1" key="1">
    <citation type="submission" date="2018-01" db="EMBL/GenBank/DDBJ databases">
        <title>An insight into the sialome of Amazonian anophelines.</title>
        <authorList>
            <person name="Ribeiro J.M."/>
            <person name="Scarpassa V."/>
            <person name="Calvo E."/>
        </authorList>
    </citation>
    <scope>NUCLEOTIDE SEQUENCE</scope>
    <source>
        <tissue evidence="1">Salivary glands</tissue>
    </source>
</reference>
<dbReference type="AlphaFoldDB" id="A0A2M4B824"/>
<evidence type="ECO:0000313" key="1">
    <source>
        <dbReference type="EMBL" id="MBW49141.1"/>
    </source>
</evidence>